<evidence type="ECO:0000259" key="11">
    <source>
        <dbReference type="Pfam" id="PF00749"/>
    </source>
</evidence>
<name>A0A6A6VRN6_9PEZI</name>
<feature type="domain" description="Glutamyl/glutaminyl-tRNA synthetase class Ib anti-codon binding" evidence="12">
    <location>
        <begin position="450"/>
        <end position="546"/>
    </location>
</feature>
<dbReference type="GO" id="GO:0005829">
    <property type="term" value="C:cytosol"/>
    <property type="evidence" value="ECO:0007669"/>
    <property type="project" value="TreeGrafter"/>
</dbReference>
<feature type="domain" description="Glutamyl/glutaminyl-tRNA synthetase class Ib catalytic" evidence="11">
    <location>
        <begin position="108"/>
        <end position="446"/>
    </location>
</feature>
<keyword evidence="7 9" id="KW-0030">Aminoacyl-tRNA synthetase</keyword>
<dbReference type="EC" id="6.1.1.18" evidence="2"/>
<evidence type="ECO:0000256" key="7">
    <source>
        <dbReference type="ARBA" id="ARBA00023146"/>
    </source>
</evidence>
<feature type="region of interest" description="Disordered" evidence="10">
    <location>
        <begin position="53"/>
        <end position="83"/>
    </location>
</feature>
<proteinExistence type="inferred from homology"/>
<keyword evidence="15" id="KW-1185">Reference proteome</keyword>
<dbReference type="GO" id="GO:0004819">
    <property type="term" value="F:glutamine-tRNA ligase activity"/>
    <property type="evidence" value="ECO:0007669"/>
    <property type="project" value="UniProtKB-EC"/>
</dbReference>
<sequence>MATAAASPTIDLENPPPFDEVLYSSLEVLPSKQPEGISKGEWKKFQKKLEKKRLTEKNKAAGLPTRAKEPKPQEAQTKTVEPEQDLQSRIFNTTWLKTVYDEKPRPDVITRFPPEPNGYLHIGHAKAITVNFGFAQHYKGKCYLRYDDTNPVKEEEKYFTAIQDMVKWLGFEPCAITYSSDHFDELYNLAEKLISKDCAYVCHCSAKEINLQRGGPDNRGKRYACADRSRPVEESLAEFRAMRDGKYKEGEAFLRMKQKLTDPEEGNPQMWDLPAYRVKNQNYHHRTGDKWRIYPTYDFTHCICDAFENISHSLCTSEFRQSRVSYDWLLEQLDMKIPNSEEKGPMQREYGRLNVQGTILSKRNIQKLVEGTVAEKRLPDGTTEMRKIEPQVRGWDDPRLFTLVALRRRGIPAMAMRTFVLDLGVTDNKTDTEVHKFESTIQDYLHPRVARLMLVLEPVKVVIEDLSPDDEFTKEIAFGTGSLSTHKRPVTFSREIYIDSSDFKEEDDADFKRLAPGKTVRLINAMLIRATTFTKDLNGNITEIRAVKGQEADMKSNSGTIHWVDVATAVPVTARKYSSLFNSGDLDWSEGGYVDKINPNSELIFSNAFIEQGFSSLGKQDRPVSENPDAGSDDIIRFQGMRVGYFCIDPEKEGDKIVLNQIVPLKESKPKDEKAKPKAA</sequence>
<keyword evidence="5 9" id="KW-0067">ATP-binding</keyword>
<evidence type="ECO:0000256" key="4">
    <source>
        <dbReference type="ARBA" id="ARBA00022741"/>
    </source>
</evidence>
<dbReference type="PANTHER" id="PTHR43097:SF4">
    <property type="entry name" value="GLUTAMINE--TRNA LIGASE"/>
    <property type="match status" value="1"/>
</dbReference>
<dbReference type="Gene3D" id="2.40.240.10">
    <property type="entry name" value="Ribosomal Protein L25, Chain P"/>
    <property type="match status" value="2"/>
</dbReference>
<dbReference type="GO" id="GO:0006425">
    <property type="term" value="P:glutaminyl-tRNA aminoacylation"/>
    <property type="evidence" value="ECO:0007669"/>
    <property type="project" value="InterPro"/>
</dbReference>
<dbReference type="OrthoDB" id="10250478at2759"/>
<organism evidence="14 15">
    <name type="scientific">Pseudovirgaria hyperparasitica</name>
    <dbReference type="NCBI Taxonomy" id="470096"/>
    <lineage>
        <taxon>Eukaryota</taxon>
        <taxon>Fungi</taxon>
        <taxon>Dikarya</taxon>
        <taxon>Ascomycota</taxon>
        <taxon>Pezizomycotina</taxon>
        <taxon>Dothideomycetes</taxon>
        <taxon>Dothideomycetes incertae sedis</taxon>
        <taxon>Acrospermales</taxon>
        <taxon>Acrospermaceae</taxon>
        <taxon>Pseudovirgaria</taxon>
    </lineage>
</organism>
<dbReference type="GO" id="GO:0005524">
    <property type="term" value="F:ATP binding"/>
    <property type="evidence" value="ECO:0007669"/>
    <property type="project" value="UniProtKB-KW"/>
</dbReference>
<evidence type="ECO:0000256" key="6">
    <source>
        <dbReference type="ARBA" id="ARBA00022917"/>
    </source>
</evidence>
<evidence type="ECO:0000259" key="12">
    <source>
        <dbReference type="Pfam" id="PF03950"/>
    </source>
</evidence>
<dbReference type="EMBL" id="ML996591">
    <property type="protein sequence ID" value="KAF2752863.1"/>
    <property type="molecule type" value="Genomic_DNA"/>
</dbReference>
<dbReference type="InterPro" id="IPR014729">
    <property type="entry name" value="Rossmann-like_a/b/a_fold"/>
</dbReference>
<dbReference type="InterPro" id="IPR001412">
    <property type="entry name" value="aa-tRNA-synth_I_CS"/>
</dbReference>
<comment type="similarity">
    <text evidence="1 9">Belongs to the class-I aminoacyl-tRNA synthetase family.</text>
</comment>
<dbReference type="InterPro" id="IPR050132">
    <property type="entry name" value="Gln/Glu-tRNA_Ligase"/>
</dbReference>
<keyword evidence="4 9" id="KW-0547">Nucleotide-binding</keyword>
<dbReference type="InterPro" id="IPR020058">
    <property type="entry name" value="Glu/Gln-tRNA-synth_Ib_cat-dom"/>
</dbReference>
<evidence type="ECO:0000313" key="15">
    <source>
        <dbReference type="Proteomes" id="UP000799437"/>
    </source>
</evidence>
<dbReference type="InterPro" id="IPR020059">
    <property type="entry name" value="Glu/Gln-tRNA-synth_Ib_codon-bd"/>
</dbReference>
<evidence type="ECO:0000313" key="14">
    <source>
        <dbReference type="EMBL" id="KAF2752863.1"/>
    </source>
</evidence>
<dbReference type="InterPro" id="IPR011035">
    <property type="entry name" value="Ribosomal_bL25/Gln-tRNA_synth"/>
</dbReference>
<evidence type="ECO:0000256" key="5">
    <source>
        <dbReference type="ARBA" id="ARBA00022840"/>
    </source>
</evidence>
<gene>
    <name evidence="14" type="ORF">EJ05DRAFT_445991</name>
</gene>
<dbReference type="Pfam" id="PF03950">
    <property type="entry name" value="tRNA-synt_1c_C"/>
    <property type="match status" value="1"/>
</dbReference>
<dbReference type="InterPro" id="IPR004514">
    <property type="entry name" value="Gln-tRNA-synth"/>
</dbReference>
<dbReference type="SUPFAM" id="SSF52374">
    <property type="entry name" value="Nucleotidylyl transferase"/>
    <property type="match status" value="1"/>
</dbReference>
<reference evidence="14" key="1">
    <citation type="journal article" date="2020" name="Stud. Mycol.">
        <title>101 Dothideomycetes genomes: a test case for predicting lifestyles and emergence of pathogens.</title>
        <authorList>
            <person name="Haridas S."/>
            <person name="Albert R."/>
            <person name="Binder M."/>
            <person name="Bloem J."/>
            <person name="Labutti K."/>
            <person name="Salamov A."/>
            <person name="Andreopoulos B."/>
            <person name="Baker S."/>
            <person name="Barry K."/>
            <person name="Bills G."/>
            <person name="Bluhm B."/>
            <person name="Cannon C."/>
            <person name="Castanera R."/>
            <person name="Culley D."/>
            <person name="Daum C."/>
            <person name="Ezra D."/>
            <person name="Gonzalez J."/>
            <person name="Henrissat B."/>
            <person name="Kuo A."/>
            <person name="Liang C."/>
            <person name="Lipzen A."/>
            <person name="Lutzoni F."/>
            <person name="Magnuson J."/>
            <person name="Mondo S."/>
            <person name="Nolan M."/>
            <person name="Ohm R."/>
            <person name="Pangilinan J."/>
            <person name="Park H.-J."/>
            <person name="Ramirez L."/>
            <person name="Alfaro M."/>
            <person name="Sun H."/>
            <person name="Tritt A."/>
            <person name="Yoshinaga Y."/>
            <person name="Zwiers L.-H."/>
            <person name="Turgeon B."/>
            <person name="Goodwin S."/>
            <person name="Spatafora J."/>
            <person name="Crous P."/>
            <person name="Grigoriev I."/>
        </authorList>
    </citation>
    <scope>NUCLEOTIDE SEQUENCE</scope>
    <source>
        <strain evidence="14">CBS 121739</strain>
    </source>
</reference>
<dbReference type="PRINTS" id="PR00987">
    <property type="entry name" value="TRNASYNTHGLU"/>
</dbReference>
<evidence type="ECO:0000256" key="1">
    <source>
        <dbReference type="ARBA" id="ARBA00005594"/>
    </source>
</evidence>
<dbReference type="PANTHER" id="PTHR43097">
    <property type="entry name" value="GLUTAMINE-TRNA LIGASE"/>
    <property type="match status" value="1"/>
</dbReference>
<dbReference type="RefSeq" id="XP_033595314.1">
    <property type="nucleotide sequence ID" value="XM_033742210.1"/>
</dbReference>
<evidence type="ECO:0000259" key="13">
    <source>
        <dbReference type="Pfam" id="PF20974"/>
    </source>
</evidence>
<evidence type="ECO:0000256" key="3">
    <source>
        <dbReference type="ARBA" id="ARBA00022598"/>
    </source>
</evidence>
<dbReference type="GeneID" id="54483264"/>
<dbReference type="SUPFAM" id="SSF50715">
    <property type="entry name" value="Ribosomal protein L25-like"/>
    <property type="match status" value="1"/>
</dbReference>
<dbReference type="Proteomes" id="UP000799437">
    <property type="component" value="Unassembled WGS sequence"/>
</dbReference>
<evidence type="ECO:0000256" key="8">
    <source>
        <dbReference type="ARBA" id="ARBA00048270"/>
    </source>
</evidence>
<keyword evidence="6 9" id="KW-0648">Protein biosynthesis</keyword>
<evidence type="ECO:0000256" key="2">
    <source>
        <dbReference type="ARBA" id="ARBA00012836"/>
    </source>
</evidence>
<comment type="catalytic activity">
    <reaction evidence="8">
        <text>tRNA(Gln) + L-glutamine + ATP = L-glutaminyl-tRNA(Gln) + AMP + diphosphate</text>
        <dbReference type="Rhea" id="RHEA:20121"/>
        <dbReference type="Rhea" id="RHEA-COMP:9662"/>
        <dbReference type="Rhea" id="RHEA-COMP:9681"/>
        <dbReference type="ChEBI" id="CHEBI:30616"/>
        <dbReference type="ChEBI" id="CHEBI:33019"/>
        <dbReference type="ChEBI" id="CHEBI:58359"/>
        <dbReference type="ChEBI" id="CHEBI:78442"/>
        <dbReference type="ChEBI" id="CHEBI:78521"/>
        <dbReference type="ChEBI" id="CHEBI:456215"/>
        <dbReference type="EC" id="6.1.1.18"/>
    </reaction>
</comment>
<accession>A0A6A6VRN6</accession>
<dbReference type="InterPro" id="IPR020056">
    <property type="entry name" value="Rbsml_bL25/Gln-tRNA_synth_N"/>
</dbReference>
<feature type="domain" description="tRNA synthetases class I (E and Q) anti-codon binding" evidence="13">
    <location>
        <begin position="560"/>
        <end position="649"/>
    </location>
</feature>
<dbReference type="Pfam" id="PF00749">
    <property type="entry name" value="tRNA-synt_1c"/>
    <property type="match status" value="1"/>
</dbReference>
<feature type="compositionally biased region" description="Polar residues" evidence="10">
    <location>
        <begin position="74"/>
        <end position="83"/>
    </location>
</feature>
<dbReference type="NCBIfam" id="TIGR00440">
    <property type="entry name" value="glnS"/>
    <property type="match status" value="1"/>
</dbReference>
<dbReference type="InterPro" id="IPR049437">
    <property type="entry name" value="tRNA-synt_1c_C2"/>
</dbReference>
<protein>
    <recommendedName>
        <fullName evidence="2">glutamine--tRNA ligase</fullName>
        <ecNumber evidence="2">6.1.1.18</ecNumber>
    </recommendedName>
</protein>
<dbReference type="Pfam" id="PF20974">
    <property type="entry name" value="tRNA-synt_1c_C2"/>
    <property type="match status" value="1"/>
</dbReference>
<dbReference type="AlphaFoldDB" id="A0A6A6VRN6"/>
<dbReference type="PROSITE" id="PS00178">
    <property type="entry name" value="AA_TRNA_LIGASE_I"/>
    <property type="match status" value="1"/>
</dbReference>
<evidence type="ECO:0000256" key="10">
    <source>
        <dbReference type="SAM" id="MobiDB-lite"/>
    </source>
</evidence>
<evidence type="ECO:0000256" key="9">
    <source>
        <dbReference type="RuleBase" id="RU363037"/>
    </source>
</evidence>
<dbReference type="InterPro" id="IPR000924">
    <property type="entry name" value="Glu/Gln-tRNA-synth"/>
</dbReference>
<dbReference type="Gene3D" id="3.40.50.620">
    <property type="entry name" value="HUPs"/>
    <property type="match status" value="1"/>
</dbReference>
<keyword evidence="3 9" id="KW-0436">Ligase</keyword>
<dbReference type="FunFam" id="3.40.50.620:FF:000037">
    <property type="entry name" value="Glutamine--tRNA ligase cytoplasmic"/>
    <property type="match status" value="1"/>
</dbReference>